<keyword evidence="3" id="KW-1185">Reference proteome</keyword>
<name>A0AAD7GED6_MYCRO</name>
<feature type="region of interest" description="Disordered" evidence="1">
    <location>
        <begin position="1"/>
        <end position="29"/>
    </location>
</feature>
<organism evidence="2 3">
    <name type="scientific">Mycena rosella</name>
    <name type="common">Pink bonnet</name>
    <name type="synonym">Agaricus rosellus</name>
    <dbReference type="NCBI Taxonomy" id="1033263"/>
    <lineage>
        <taxon>Eukaryota</taxon>
        <taxon>Fungi</taxon>
        <taxon>Dikarya</taxon>
        <taxon>Basidiomycota</taxon>
        <taxon>Agaricomycotina</taxon>
        <taxon>Agaricomycetes</taxon>
        <taxon>Agaricomycetidae</taxon>
        <taxon>Agaricales</taxon>
        <taxon>Marasmiineae</taxon>
        <taxon>Mycenaceae</taxon>
        <taxon>Mycena</taxon>
    </lineage>
</organism>
<reference evidence="2" key="1">
    <citation type="submission" date="2023-03" db="EMBL/GenBank/DDBJ databases">
        <title>Massive genome expansion in bonnet fungi (Mycena s.s.) driven by repeated elements and novel gene families across ecological guilds.</title>
        <authorList>
            <consortium name="Lawrence Berkeley National Laboratory"/>
            <person name="Harder C.B."/>
            <person name="Miyauchi S."/>
            <person name="Viragh M."/>
            <person name="Kuo A."/>
            <person name="Thoen E."/>
            <person name="Andreopoulos B."/>
            <person name="Lu D."/>
            <person name="Skrede I."/>
            <person name="Drula E."/>
            <person name="Henrissat B."/>
            <person name="Morin E."/>
            <person name="Kohler A."/>
            <person name="Barry K."/>
            <person name="LaButti K."/>
            <person name="Morin E."/>
            <person name="Salamov A."/>
            <person name="Lipzen A."/>
            <person name="Mereny Z."/>
            <person name="Hegedus B."/>
            <person name="Baldrian P."/>
            <person name="Stursova M."/>
            <person name="Weitz H."/>
            <person name="Taylor A."/>
            <person name="Grigoriev I.V."/>
            <person name="Nagy L.G."/>
            <person name="Martin F."/>
            <person name="Kauserud H."/>
        </authorList>
    </citation>
    <scope>NUCLEOTIDE SEQUENCE</scope>
    <source>
        <strain evidence="2">CBHHK067</strain>
    </source>
</reference>
<dbReference type="AlphaFoldDB" id="A0AAD7GED6"/>
<sequence>MAPPHGSTEVNPSLQSVNEGTPSRDTGEKRKFPKHYVLIQGRRVWVPTWTLSDFCGVYRLSNATRTLLDDQGFETTAALLGTTDACLLDADFKRGQIAEIKRALKEFIFHYGVSDATAK</sequence>
<proteinExistence type="predicted"/>
<evidence type="ECO:0000256" key="1">
    <source>
        <dbReference type="SAM" id="MobiDB-lite"/>
    </source>
</evidence>
<evidence type="ECO:0000313" key="3">
    <source>
        <dbReference type="Proteomes" id="UP001221757"/>
    </source>
</evidence>
<dbReference type="Proteomes" id="UP001221757">
    <property type="component" value="Unassembled WGS sequence"/>
</dbReference>
<feature type="compositionally biased region" description="Polar residues" evidence="1">
    <location>
        <begin position="8"/>
        <end position="24"/>
    </location>
</feature>
<accession>A0AAD7GED6</accession>
<protein>
    <submittedName>
        <fullName evidence="2">Uncharacterized protein</fullName>
    </submittedName>
</protein>
<gene>
    <name evidence="2" type="ORF">B0H17DRAFT_1333752</name>
</gene>
<dbReference type="EMBL" id="JARKIE010000119">
    <property type="protein sequence ID" value="KAJ7681381.1"/>
    <property type="molecule type" value="Genomic_DNA"/>
</dbReference>
<evidence type="ECO:0000313" key="2">
    <source>
        <dbReference type="EMBL" id="KAJ7681381.1"/>
    </source>
</evidence>
<comment type="caution">
    <text evidence="2">The sequence shown here is derived from an EMBL/GenBank/DDBJ whole genome shotgun (WGS) entry which is preliminary data.</text>
</comment>